<evidence type="ECO:0000313" key="2">
    <source>
        <dbReference type="Proteomes" id="UP001141253"/>
    </source>
</evidence>
<organism evidence="1 2">
    <name type="scientific">Salix suchowensis</name>
    <dbReference type="NCBI Taxonomy" id="1278906"/>
    <lineage>
        <taxon>Eukaryota</taxon>
        <taxon>Viridiplantae</taxon>
        <taxon>Streptophyta</taxon>
        <taxon>Embryophyta</taxon>
        <taxon>Tracheophyta</taxon>
        <taxon>Spermatophyta</taxon>
        <taxon>Magnoliopsida</taxon>
        <taxon>eudicotyledons</taxon>
        <taxon>Gunneridae</taxon>
        <taxon>Pentapetalae</taxon>
        <taxon>rosids</taxon>
        <taxon>fabids</taxon>
        <taxon>Malpighiales</taxon>
        <taxon>Salicaceae</taxon>
        <taxon>Saliceae</taxon>
        <taxon>Salix</taxon>
    </lineage>
</organism>
<dbReference type="Proteomes" id="UP001141253">
    <property type="component" value="Chromosome 2"/>
</dbReference>
<reference evidence="1" key="1">
    <citation type="submission" date="2022-10" db="EMBL/GenBank/DDBJ databases">
        <authorList>
            <person name="Hyden B.L."/>
            <person name="Feng K."/>
            <person name="Yates T."/>
            <person name="Jawdy S."/>
            <person name="Smart L.B."/>
            <person name="Muchero W."/>
        </authorList>
    </citation>
    <scope>NUCLEOTIDE SEQUENCE</scope>
    <source>
        <tissue evidence="1">Shoot tip</tissue>
    </source>
</reference>
<proteinExistence type="predicted"/>
<dbReference type="EMBL" id="JAPFFI010000006">
    <property type="protein sequence ID" value="KAJ6391344.1"/>
    <property type="molecule type" value="Genomic_DNA"/>
</dbReference>
<evidence type="ECO:0000313" key="1">
    <source>
        <dbReference type="EMBL" id="KAJ6391344.1"/>
    </source>
</evidence>
<name>A0ABQ9BWS4_9ROSI</name>
<gene>
    <name evidence="1" type="ORF">OIU77_025343</name>
</gene>
<accession>A0ABQ9BWS4</accession>
<sequence length="70" mass="7531">MIKGFVSIISGYLIKAEFPLLASSWPAHGSDITLSGHRCLEPGSSSPINTYQFDSGSLPLALYFNQAVEV</sequence>
<protein>
    <submittedName>
        <fullName evidence="1">Uncharacterized protein</fullName>
    </submittedName>
</protein>
<comment type="caution">
    <text evidence="1">The sequence shown here is derived from an EMBL/GenBank/DDBJ whole genome shotgun (WGS) entry which is preliminary data.</text>
</comment>
<reference evidence="1" key="2">
    <citation type="journal article" date="2023" name="Int. J. Mol. Sci.">
        <title>De Novo Assembly and Annotation of 11 Diverse Shrub Willow (Salix) Genomes Reveals Novel Gene Organization in Sex-Linked Regions.</title>
        <authorList>
            <person name="Hyden B."/>
            <person name="Feng K."/>
            <person name="Yates T.B."/>
            <person name="Jawdy S."/>
            <person name="Cereghino C."/>
            <person name="Smart L.B."/>
            <person name="Muchero W."/>
        </authorList>
    </citation>
    <scope>NUCLEOTIDE SEQUENCE</scope>
    <source>
        <tissue evidence="1">Shoot tip</tissue>
    </source>
</reference>
<keyword evidence="2" id="KW-1185">Reference proteome</keyword>